<protein>
    <submittedName>
        <fullName evidence="1">Uncharacterized protein</fullName>
    </submittedName>
</protein>
<reference evidence="1 2" key="1">
    <citation type="submission" date="2019-06" db="EMBL/GenBank/DDBJ databases">
        <authorList>
            <person name="Meng X."/>
        </authorList>
    </citation>
    <scope>NUCLEOTIDE SEQUENCE [LARGE SCALE GENOMIC DNA]</scope>
    <source>
        <strain evidence="1 2">M625</strain>
    </source>
</reference>
<organism evidence="1 2">
    <name type="scientific">Aquimarina algicola</name>
    <dbReference type="NCBI Taxonomy" id="2589995"/>
    <lineage>
        <taxon>Bacteria</taxon>
        <taxon>Pseudomonadati</taxon>
        <taxon>Bacteroidota</taxon>
        <taxon>Flavobacteriia</taxon>
        <taxon>Flavobacteriales</taxon>
        <taxon>Flavobacteriaceae</taxon>
        <taxon>Aquimarina</taxon>
    </lineage>
</organism>
<dbReference type="RefSeq" id="WP_140592331.1">
    <property type="nucleotide sequence ID" value="NZ_VFWZ01000002.1"/>
</dbReference>
<dbReference type="EMBL" id="VFWZ01000002">
    <property type="protein sequence ID" value="TPN87691.1"/>
    <property type="molecule type" value="Genomic_DNA"/>
</dbReference>
<name>A0A504JM08_9FLAO</name>
<dbReference type="Proteomes" id="UP000315540">
    <property type="component" value="Unassembled WGS sequence"/>
</dbReference>
<evidence type="ECO:0000313" key="1">
    <source>
        <dbReference type="EMBL" id="TPN87691.1"/>
    </source>
</evidence>
<evidence type="ECO:0000313" key="2">
    <source>
        <dbReference type="Proteomes" id="UP000315540"/>
    </source>
</evidence>
<gene>
    <name evidence="1" type="ORF">FHK87_08935</name>
</gene>
<proteinExistence type="predicted"/>
<accession>A0A504JM08</accession>
<comment type="caution">
    <text evidence="1">The sequence shown here is derived from an EMBL/GenBank/DDBJ whole genome shotgun (WGS) entry which is preliminary data.</text>
</comment>
<dbReference type="AlphaFoldDB" id="A0A504JM08"/>
<sequence length="73" mass="8096">MNKKLLNLGRALNKTEQRFIKGGTSIIGDEDIDGEDDQKEDLYCYCGSGGVYKTGHCKWCGWFCGASQILGCR</sequence>
<keyword evidence="2" id="KW-1185">Reference proteome</keyword>